<proteinExistence type="predicted"/>
<evidence type="ECO:0000256" key="1">
    <source>
        <dbReference type="SAM" id="MobiDB-lite"/>
    </source>
</evidence>
<organism evidence="3 4">
    <name type="scientific">Streptomyces liangshanensis</name>
    <dbReference type="NCBI Taxonomy" id="2717324"/>
    <lineage>
        <taxon>Bacteria</taxon>
        <taxon>Bacillati</taxon>
        <taxon>Actinomycetota</taxon>
        <taxon>Actinomycetes</taxon>
        <taxon>Kitasatosporales</taxon>
        <taxon>Streptomycetaceae</taxon>
        <taxon>Streptomyces</taxon>
    </lineage>
</organism>
<dbReference type="Pfam" id="PF13350">
    <property type="entry name" value="Y_phosphatase3"/>
    <property type="match status" value="1"/>
</dbReference>
<reference evidence="3 4" key="1">
    <citation type="submission" date="2020-03" db="EMBL/GenBank/DDBJ databases">
        <title>A novel species.</title>
        <authorList>
            <person name="Gao J."/>
        </authorList>
    </citation>
    <scope>NUCLEOTIDE SEQUENCE [LARGE SCALE GENOMIC DNA]</scope>
    <source>
        <strain evidence="3 4">QMT-12</strain>
    </source>
</reference>
<protein>
    <submittedName>
        <fullName evidence="3">Tyrosine-protein phosphatase</fullName>
    </submittedName>
</protein>
<dbReference type="Gene3D" id="3.90.190.10">
    <property type="entry name" value="Protein tyrosine phosphatase superfamily"/>
    <property type="match status" value="1"/>
</dbReference>
<dbReference type="SUPFAM" id="SSF52799">
    <property type="entry name" value="(Phosphotyrosine protein) phosphatases II"/>
    <property type="match status" value="1"/>
</dbReference>
<dbReference type="PROSITE" id="PS00383">
    <property type="entry name" value="TYR_PHOSPHATASE_1"/>
    <property type="match status" value="1"/>
</dbReference>
<accession>A0A6G9GW97</accession>
<dbReference type="KEGG" id="slia:HA039_08420"/>
<dbReference type="Proteomes" id="UP000501179">
    <property type="component" value="Chromosome"/>
</dbReference>
<dbReference type="AlphaFoldDB" id="A0A6G9GW97"/>
<evidence type="ECO:0000256" key="2">
    <source>
        <dbReference type="SAM" id="SignalP"/>
    </source>
</evidence>
<keyword evidence="4" id="KW-1185">Reference proteome</keyword>
<sequence>MTIRTTRVISASLALAAAAVVTTVTAQTAGAATASHTSHASHAAHPSRPSHAAPAHANAHRIRFTAAVVTAQDNGSYKITWKAPGVRRVAVHANGRIVATGGSTGSVTVKGLPATADRQWFDLVPDKGDKLHLADRLVKLDGMDNFRDVGGYRTADGQWVKMGVAYRSGALNNLTAADVAELKRLGISVDYDLRMTSERTAGPDRLPAGVRYVVANVTGDAASAPLPTTAAGTEQLMIDGEKSMVTSATAKDAYSRVLGGLVADPDGALIHCSAGKDRTGWASAALLTALGVPRDTVYADYLASNTYRAASNAAALAAMPPAQAAVYKPLLDVRSEYLDAGFEQVRDTYGSFASYEKKALGLDAKDINRLKSELLTN</sequence>
<feature type="region of interest" description="Disordered" evidence="1">
    <location>
        <begin position="32"/>
        <end position="57"/>
    </location>
</feature>
<gene>
    <name evidence="3" type="ORF">HA039_08420</name>
</gene>
<name>A0A6G9GW97_9ACTN</name>
<feature type="signal peptide" evidence="2">
    <location>
        <begin position="1"/>
        <end position="26"/>
    </location>
</feature>
<feature type="chain" id="PRO_5039477951" evidence="2">
    <location>
        <begin position="27"/>
        <end position="377"/>
    </location>
</feature>
<dbReference type="InterPro" id="IPR026893">
    <property type="entry name" value="Tyr/Ser_Pase_IphP-type"/>
</dbReference>
<dbReference type="InterPro" id="IPR016130">
    <property type="entry name" value="Tyr_Pase_AS"/>
</dbReference>
<evidence type="ECO:0000313" key="4">
    <source>
        <dbReference type="Proteomes" id="UP000501179"/>
    </source>
</evidence>
<dbReference type="InterPro" id="IPR029021">
    <property type="entry name" value="Prot-tyrosine_phosphatase-like"/>
</dbReference>
<dbReference type="RefSeq" id="WP_167026128.1">
    <property type="nucleotide sequence ID" value="NZ_CP050177.1"/>
</dbReference>
<keyword evidence="2" id="KW-0732">Signal</keyword>
<dbReference type="EMBL" id="CP050177">
    <property type="protein sequence ID" value="QIQ02329.1"/>
    <property type="molecule type" value="Genomic_DNA"/>
</dbReference>
<dbReference type="GO" id="GO:0004721">
    <property type="term" value="F:phosphoprotein phosphatase activity"/>
    <property type="evidence" value="ECO:0007669"/>
    <property type="project" value="InterPro"/>
</dbReference>
<evidence type="ECO:0000313" key="3">
    <source>
        <dbReference type="EMBL" id="QIQ02329.1"/>
    </source>
</evidence>